<comment type="caution">
    <text evidence="15">The sequence shown here is derived from an EMBL/GenBank/DDBJ whole genome shotgun (WGS) entry which is preliminary data.</text>
</comment>
<feature type="domain" description="Upf1" evidence="14">
    <location>
        <begin position="80"/>
        <end position="237"/>
    </location>
</feature>
<keyword evidence="9" id="KW-0347">Helicase</keyword>
<dbReference type="GO" id="GO:0003724">
    <property type="term" value="F:RNA helicase activity"/>
    <property type="evidence" value="ECO:0007669"/>
    <property type="project" value="InterPro"/>
</dbReference>
<proteinExistence type="inferred from homology"/>
<feature type="region of interest" description="CC/SHH/C" evidence="12">
    <location>
        <begin position="102"/>
        <end position="130"/>
    </location>
</feature>
<dbReference type="InterPro" id="IPR045055">
    <property type="entry name" value="DNA2/NAM7-like"/>
</dbReference>
<organism evidence="15 16">
    <name type="scientific">Caenorhabditis angaria</name>
    <dbReference type="NCBI Taxonomy" id="860376"/>
    <lineage>
        <taxon>Eukaryota</taxon>
        <taxon>Metazoa</taxon>
        <taxon>Ecdysozoa</taxon>
        <taxon>Nematoda</taxon>
        <taxon>Chromadorea</taxon>
        <taxon>Rhabditida</taxon>
        <taxon>Rhabditina</taxon>
        <taxon>Rhabditomorpha</taxon>
        <taxon>Rhabditoidea</taxon>
        <taxon>Rhabditidae</taxon>
        <taxon>Peloderinae</taxon>
        <taxon>Caenorhabditis</taxon>
    </lineage>
</organism>
<dbReference type="GO" id="GO:0003723">
    <property type="term" value="F:RNA binding"/>
    <property type="evidence" value="ECO:0007669"/>
    <property type="project" value="InterPro"/>
</dbReference>
<dbReference type="CDD" id="cd18039">
    <property type="entry name" value="DEXXQc_UPF1"/>
    <property type="match status" value="1"/>
</dbReference>
<dbReference type="InterPro" id="IPR040812">
    <property type="entry name" value="UPF1_1B_dom"/>
</dbReference>
<dbReference type="GO" id="GO:0000184">
    <property type="term" value="P:nuclear-transcribed mRNA catabolic process, nonsense-mediated decay"/>
    <property type="evidence" value="ECO:0007669"/>
    <property type="project" value="InterPro"/>
</dbReference>
<dbReference type="GO" id="GO:0005524">
    <property type="term" value="F:ATP binding"/>
    <property type="evidence" value="ECO:0007669"/>
    <property type="project" value="UniProtKB-KW"/>
</dbReference>
<dbReference type="EC" id="3.6.4.12" evidence="3"/>
<dbReference type="InterPro" id="IPR047187">
    <property type="entry name" value="SF1_C_Upf1"/>
</dbReference>
<dbReference type="PANTHER" id="PTHR10887">
    <property type="entry name" value="DNA2/NAM7 HELICASE FAMILY"/>
    <property type="match status" value="1"/>
</dbReference>
<evidence type="ECO:0000256" key="6">
    <source>
        <dbReference type="ARBA" id="ARBA00022741"/>
    </source>
</evidence>
<evidence type="ECO:0000256" key="10">
    <source>
        <dbReference type="ARBA" id="ARBA00022833"/>
    </source>
</evidence>
<dbReference type="SUPFAM" id="SSF52540">
    <property type="entry name" value="P-loop containing nucleoside triphosphate hydrolases"/>
    <property type="match status" value="1"/>
</dbReference>
<evidence type="ECO:0000313" key="15">
    <source>
        <dbReference type="EMBL" id="CAI5437489.1"/>
    </source>
</evidence>
<feature type="compositionally biased region" description="Polar residues" evidence="13">
    <location>
        <begin position="968"/>
        <end position="986"/>
    </location>
</feature>
<dbReference type="PANTHER" id="PTHR10887:SF364">
    <property type="entry name" value="REGULATOR OF NONSENSE TRANSCRIPTS 1"/>
    <property type="match status" value="1"/>
</dbReference>
<dbReference type="Pfam" id="PF13087">
    <property type="entry name" value="AAA_12"/>
    <property type="match status" value="1"/>
</dbReference>
<dbReference type="OrthoDB" id="6513042at2759"/>
<dbReference type="CDD" id="cd21407">
    <property type="entry name" value="1B_UPF1-like"/>
    <property type="match status" value="1"/>
</dbReference>
<evidence type="ECO:0000256" key="2">
    <source>
        <dbReference type="ARBA" id="ARBA00007913"/>
    </source>
</evidence>
<feature type="compositionally biased region" description="Low complexity" evidence="13">
    <location>
        <begin position="999"/>
        <end position="1014"/>
    </location>
</feature>
<dbReference type="CDD" id="cd21400">
    <property type="entry name" value="ZBD_UPF1-like"/>
    <property type="match status" value="1"/>
</dbReference>
<keyword evidence="5 12" id="KW-0479">Metal-binding</keyword>
<dbReference type="Gene3D" id="3.40.50.300">
    <property type="entry name" value="P-loop containing nucleotide triphosphate hydrolases"/>
    <property type="match status" value="2"/>
</dbReference>
<dbReference type="AlphaFoldDB" id="A0A9P1I0R8"/>
<keyword evidence="11" id="KW-0067">ATP-binding</keyword>
<feature type="compositionally biased region" description="Polar residues" evidence="13">
    <location>
        <begin position="1015"/>
        <end position="1028"/>
    </location>
</feature>
<dbReference type="InterPro" id="IPR041679">
    <property type="entry name" value="DNA2/NAM7-like_C"/>
</dbReference>
<dbReference type="Pfam" id="PF13086">
    <property type="entry name" value="AAA_11"/>
    <property type="match status" value="2"/>
</dbReference>
<name>A0A9P1I0R8_9PELO</name>
<dbReference type="InterPro" id="IPR018999">
    <property type="entry name" value="UPF1_CH/ZBD"/>
</dbReference>
<comment type="subcellular location">
    <subcellularLocation>
        <location evidence="1">Cytoplasm</location>
    </subcellularLocation>
</comment>
<keyword evidence="16" id="KW-1185">Reference proteome</keyword>
<evidence type="ECO:0000256" key="11">
    <source>
        <dbReference type="ARBA" id="ARBA00022840"/>
    </source>
</evidence>
<dbReference type="FunFam" id="3.40.50.300:FF:000097">
    <property type="entry name" value="Regulator of nonsense transcripts 1"/>
    <property type="match status" value="1"/>
</dbReference>
<accession>A0A9P1I0R8</accession>
<dbReference type="GO" id="GO:0008270">
    <property type="term" value="F:zinc ion binding"/>
    <property type="evidence" value="ECO:0007669"/>
    <property type="project" value="UniProtKB-UniRule"/>
</dbReference>
<evidence type="ECO:0000259" key="14">
    <source>
        <dbReference type="PROSITE" id="PS51997"/>
    </source>
</evidence>
<keyword evidence="8" id="KW-0378">Hydrolase</keyword>
<dbReference type="GO" id="GO:0016787">
    <property type="term" value="F:hydrolase activity"/>
    <property type="evidence" value="ECO:0007669"/>
    <property type="project" value="UniProtKB-KW"/>
</dbReference>
<evidence type="ECO:0000313" key="16">
    <source>
        <dbReference type="Proteomes" id="UP001152747"/>
    </source>
</evidence>
<comment type="similarity">
    <text evidence="2">Belongs to the DNA2/NAM7 helicase family.</text>
</comment>
<dbReference type="Proteomes" id="UP001152747">
    <property type="component" value="Unassembled WGS sequence"/>
</dbReference>
<feature type="region of interest" description="C3H" evidence="12">
    <location>
        <begin position="88"/>
        <end position="120"/>
    </location>
</feature>
<evidence type="ECO:0000256" key="8">
    <source>
        <dbReference type="ARBA" id="ARBA00022801"/>
    </source>
</evidence>
<dbReference type="PROSITE" id="PS51997">
    <property type="entry name" value="UPF1_CH_RICH"/>
    <property type="match status" value="1"/>
</dbReference>
<evidence type="ECO:0000256" key="4">
    <source>
        <dbReference type="ARBA" id="ARBA00022490"/>
    </source>
</evidence>
<evidence type="ECO:0000256" key="9">
    <source>
        <dbReference type="ARBA" id="ARBA00022806"/>
    </source>
</evidence>
<dbReference type="Pfam" id="PF09416">
    <property type="entry name" value="UPF1_Zn_bind"/>
    <property type="match status" value="1"/>
</dbReference>
<dbReference type="Pfam" id="PF18141">
    <property type="entry name" value="UPF1_1B_dom"/>
    <property type="match status" value="1"/>
</dbReference>
<reference evidence="15" key="1">
    <citation type="submission" date="2022-11" db="EMBL/GenBank/DDBJ databases">
        <authorList>
            <person name="Kikuchi T."/>
        </authorList>
    </citation>
    <scope>NUCLEOTIDE SEQUENCE</scope>
    <source>
        <strain evidence="15">PS1010</strain>
    </source>
</reference>
<feature type="region of interest" description="Disordered" evidence="13">
    <location>
        <begin position="955"/>
        <end position="1046"/>
    </location>
</feature>
<feature type="region of interest" description="C4" evidence="12">
    <location>
        <begin position="148"/>
        <end position="178"/>
    </location>
</feature>
<keyword evidence="6" id="KW-0547">Nucleotide-binding</keyword>
<dbReference type="GO" id="GO:0003678">
    <property type="term" value="F:DNA helicase activity"/>
    <property type="evidence" value="ECO:0007669"/>
    <property type="project" value="UniProtKB-EC"/>
</dbReference>
<evidence type="ECO:0000256" key="7">
    <source>
        <dbReference type="ARBA" id="ARBA00022771"/>
    </source>
</evidence>
<sequence>MDYDFDDYGAGGAETLTFVDDDDGMSAATQDSQYYAGNQFSLPTQSSQVDSVLVSGVESNADLTFQEVDESETEEEYIDTSKFVEHACRYCGISDPLCVAKCTVCDKWFCNSKQGTSGSHIVNHMVRSRHREAFLHEESPCGPTQLECYLCASKNVFNLGFIPAKADSVVVILCRTVCLQQASQKDPNWVAEDWKTLITERQLLSWLVNIPSEEQDARARKITQSQASRLEDLWREMPNATLEDLDKPGIDREPDHVTLRYDDAFQYKHIFKPLIKIEAEYDKIMKESQTQNVGLVRWDSGLKRKSLLAYFHLPKYSDGCMKLMIGDQLKLTHNQTVDGSTWSTSGTVFKLPDNLSDEVGIEVKAANVEKDVTEKRIMFTCEIVWNSTTFDRQYQALDKLANDNKCVSQYIFHKIMGRQVDEVMFKYQLPKRLSVPGLPDLNPSQMQAIKQALTKPLSLIQGPPGTGKTVTSATMVYHLVNQTEGQVLVCSPSNIAVDHLAEKIHKTGLKVVRLTAKSRDSTDNSVRFLTIESQLRVLGGEELKNLIKLKEEIGELEDADHLRYLHLKQLTEHDILAKADVICSTCSTAADPRLARIRIKTVLIDESTQATEPEIMVSIVRGVRHLILVGDHCQLGPVVSCKKAANAGLQQSLFERLILLGIRPHRLQVQYRMHPVLSAFPSNAFYEGSLQNGVSESDRILQGVDWQWPVSNRPSFFWSCYGAEEMSSSGTSFLNRTEAANVEKLASKLIRGGMLPEQIGIITPYEGQRAFIVNYMHTQGSLNSKLYENVQIASVDAFQGREKDFIIVTCVRSNSSSGIGFLNDPRRLNVAITRAKYGLVVIGNAKVLGRQPMWHDLITFYKDKGLVFEGPINNLKSVNLTLPKPVAKTSGIGSGRYGLQRFTYNYNEFRGTSNARLPMTYNGTQNLLSQSRLARDSMNSNIPVPLDVICPNIYVQPKQQHRGRRNNQESSRYSEMSQSQFSQASQDPHMHLQSGTYDASLSAWSQSQSGAGSSRFTGHTQPMSQDMSQIDDVEQDLANLLLSQGQ</sequence>
<evidence type="ECO:0000256" key="12">
    <source>
        <dbReference type="PROSITE-ProRule" id="PRU01341"/>
    </source>
</evidence>
<dbReference type="GO" id="GO:0005737">
    <property type="term" value="C:cytoplasm"/>
    <property type="evidence" value="ECO:0007669"/>
    <property type="project" value="UniProtKB-SubCell"/>
</dbReference>
<keyword evidence="4" id="KW-0963">Cytoplasm</keyword>
<gene>
    <name evidence="15" type="ORF">CAMP_LOCUS126</name>
</gene>
<dbReference type="CDD" id="cd18808">
    <property type="entry name" value="SF1_C_Upf1"/>
    <property type="match status" value="1"/>
</dbReference>
<dbReference type="EMBL" id="CANHGI010000001">
    <property type="protein sequence ID" value="CAI5437489.1"/>
    <property type="molecule type" value="Genomic_DNA"/>
</dbReference>
<evidence type="ECO:0000256" key="3">
    <source>
        <dbReference type="ARBA" id="ARBA00012551"/>
    </source>
</evidence>
<dbReference type="InterPro" id="IPR027417">
    <property type="entry name" value="P-loop_NTPase"/>
</dbReference>
<keyword evidence="7 12" id="KW-0863">Zinc-finger</keyword>
<dbReference type="Gene3D" id="6.10.140.1240">
    <property type="match status" value="1"/>
</dbReference>
<dbReference type="Gene3D" id="2.40.30.230">
    <property type="match status" value="1"/>
</dbReference>
<evidence type="ECO:0000256" key="13">
    <source>
        <dbReference type="SAM" id="MobiDB-lite"/>
    </source>
</evidence>
<evidence type="ECO:0000256" key="1">
    <source>
        <dbReference type="ARBA" id="ARBA00004496"/>
    </source>
</evidence>
<dbReference type="InterPro" id="IPR041677">
    <property type="entry name" value="DNA2/NAM7_AAA_11"/>
</dbReference>
<protein>
    <recommendedName>
        <fullName evidence="3">DNA helicase</fullName>
        <ecNumber evidence="3">3.6.4.12</ecNumber>
    </recommendedName>
</protein>
<keyword evidence="10 12" id="KW-0862">Zinc</keyword>
<evidence type="ECO:0000256" key="5">
    <source>
        <dbReference type="ARBA" id="ARBA00022723"/>
    </source>
</evidence>